<dbReference type="PROSITE" id="PS51192">
    <property type="entry name" value="HELICASE_ATP_BIND_1"/>
    <property type="match status" value="1"/>
</dbReference>
<feature type="compositionally biased region" description="Basic residues" evidence="12">
    <location>
        <begin position="45"/>
        <end position="57"/>
    </location>
</feature>
<evidence type="ECO:0000313" key="17">
    <source>
        <dbReference type="Proteomes" id="UP000549394"/>
    </source>
</evidence>
<dbReference type="SMART" id="SM00487">
    <property type="entry name" value="DEXDc"/>
    <property type="match status" value="1"/>
</dbReference>
<keyword evidence="5" id="KW-0067">ATP-binding</keyword>
<evidence type="ECO:0000259" key="14">
    <source>
        <dbReference type="PROSITE" id="PS51192"/>
    </source>
</evidence>
<dbReference type="InterPro" id="IPR023780">
    <property type="entry name" value="Chromo_domain"/>
</dbReference>
<dbReference type="Proteomes" id="UP000549394">
    <property type="component" value="Unassembled WGS sequence"/>
</dbReference>
<keyword evidence="4" id="KW-0378">Hydrolase</keyword>
<evidence type="ECO:0000256" key="7">
    <source>
        <dbReference type="ARBA" id="ARBA00023015"/>
    </source>
</evidence>
<dbReference type="EMBL" id="CAJFCJ010000006">
    <property type="protein sequence ID" value="CAD5116754.1"/>
    <property type="molecule type" value="Genomic_DNA"/>
</dbReference>
<feature type="region of interest" description="Disordered" evidence="12">
    <location>
        <begin position="928"/>
        <end position="957"/>
    </location>
</feature>
<evidence type="ECO:0000256" key="3">
    <source>
        <dbReference type="ARBA" id="ARBA00022741"/>
    </source>
</evidence>
<dbReference type="InterPro" id="IPR049730">
    <property type="entry name" value="SNF2/RAD54-like_C"/>
</dbReference>
<dbReference type="Pfam" id="PF07533">
    <property type="entry name" value="BRK"/>
    <property type="match status" value="2"/>
</dbReference>
<feature type="domain" description="Helicase C-terminal" evidence="15">
    <location>
        <begin position="672"/>
        <end position="828"/>
    </location>
</feature>
<dbReference type="CDD" id="cd17995">
    <property type="entry name" value="DEXHc_CHD6_7_8_9"/>
    <property type="match status" value="1"/>
</dbReference>
<feature type="region of interest" description="Disordered" evidence="12">
    <location>
        <begin position="23"/>
        <end position="145"/>
    </location>
</feature>
<dbReference type="InterPro" id="IPR000953">
    <property type="entry name" value="Chromo/chromo_shadow_dom"/>
</dbReference>
<organism evidence="16 17">
    <name type="scientific">Dimorphilus gyrociliatus</name>
    <dbReference type="NCBI Taxonomy" id="2664684"/>
    <lineage>
        <taxon>Eukaryota</taxon>
        <taxon>Metazoa</taxon>
        <taxon>Spiralia</taxon>
        <taxon>Lophotrochozoa</taxon>
        <taxon>Annelida</taxon>
        <taxon>Polychaeta</taxon>
        <taxon>Polychaeta incertae sedis</taxon>
        <taxon>Dinophilidae</taxon>
        <taxon>Dimorphilus</taxon>
    </lineage>
</organism>
<dbReference type="Gene3D" id="2.40.50.40">
    <property type="match status" value="2"/>
</dbReference>
<comment type="subcellular location">
    <subcellularLocation>
        <location evidence="1">Nucleus</location>
    </subcellularLocation>
</comment>
<dbReference type="OrthoDB" id="5857104at2759"/>
<evidence type="ECO:0000256" key="1">
    <source>
        <dbReference type="ARBA" id="ARBA00004123"/>
    </source>
</evidence>
<dbReference type="CDD" id="cd18663">
    <property type="entry name" value="CD2_tandem_CHD5-9_like"/>
    <property type="match status" value="1"/>
</dbReference>
<keyword evidence="11" id="KW-0175">Coiled coil</keyword>
<feature type="region of interest" description="Disordered" evidence="12">
    <location>
        <begin position="980"/>
        <end position="1000"/>
    </location>
</feature>
<feature type="compositionally biased region" description="Basic and acidic residues" evidence="12">
    <location>
        <begin position="89"/>
        <end position="99"/>
    </location>
</feature>
<dbReference type="InterPro" id="IPR014001">
    <property type="entry name" value="Helicase_ATP-bd"/>
</dbReference>
<feature type="domain" description="Chromo" evidence="13">
    <location>
        <begin position="259"/>
        <end position="301"/>
    </location>
</feature>
<dbReference type="FunFam" id="2.40.50.40:FF:000001">
    <property type="entry name" value="chromodomain-helicase-DNA-binding protein 8 isoform X4"/>
    <property type="match status" value="1"/>
</dbReference>
<dbReference type="InterPro" id="IPR006576">
    <property type="entry name" value="BRK_domain"/>
</dbReference>
<dbReference type="InterPro" id="IPR056342">
    <property type="entry name" value="HTH_CHD6-9"/>
</dbReference>
<dbReference type="SMART" id="SM00592">
    <property type="entry name" value="BRK"/>
    <property type="match status" value="2"/>
</dbReference>
<keyword evidence="3" id="KW-0547">Nucleotide-binding</keyword>
<dbReference type="InterPro" id="IPR027417">
    <property type="entry name" value="P-loop_NTPase"/>
</dbReference>
<dbReference type="FunFam" id="3.40.50.10810:FF:000003">
    <property type="entry name" value="chromodomain-helicase-DNA-binding protein 8 isoform X4"/>
    <property type="match status" value="1"/>
</dbReference>
<dbReference type="Pfam" id="PF00271">
    <property type="entry name" value="Helicase_C"/>
    <property type="match status" value="1"/>
</dbReference>
<dbReference type="PANTHER" id="PTHR46850:SF1">
    <property type="entry name" value="CHROMODOMAIN-HELICASE-DNA-BINDING PROTEIN 9"/>
    <property type="match status" value="1"/>
</dbReference>
<dbReference type="Pfam" id="PF00176">
    <property type="entry name" value="SNF2-rel_dom"/>
    <property type="match status" value="1"/>
</dbReference>
<keyword evidence="2" id="KW-0677">Repeat</keyword>
<feature type="compositionally biased region" description="Acidic residues" evidence="12">
    <location>
        <begin position="944"/>
        <end position="957"/>
    </location>
</feature>
<evidence type="ECO:0000259" key="13">
    <source>
        <dbReference type="PROSITE" id="PS50013"/>
    </source>
</evidence>
<dbReference type="GO" id="GO:0005634">
    <property type="term" value="C:nucleus"/>
    <property type="evidence" value="ECO:0007669"/>
    <property type="project" value="UniProtKB-SubCell"/>
</dbReference>
<dbReference type="SMART" id="SM00298">
    <property type="entry name" value="CHROMO"/>
    <property type="match status" value="2"/>
</dbReference>
<dbReference type="GO" id="GO:0006325">
    <property type="term" value="P:chromatin organization"/>
    <property type="evidence" value="ECO:0007669"/>
    <property type="project" value="UniProtKB-KW"/>
</dbReference>
<dbReference type="PROSITE" id="PS50013">
    <property type="entry name" value="CHROMO_2"/>
    <property type="match status" value="1"/>
</dbReference>
<dbReference type="GO" id="GO:0016787">
    <property type="term" value="F:hydrolase activity"/>
    <property type="evidence" value="ECO:0007669"/>
    <property type="project" value="UniProtKB-KW"/>
</dbReference>
<feature type="coiled-coil region" evidence="11">
    <location>
        <begin position="1269"/>
        <end position="1320"/>
    </location>
</feature>
<evidence type="ECO:0000313" key="16">
    <source>
        <dbReference type="EMBL" id="CAD5116754.1"/>
    </source>
</evidence>
<dbReference type="Gene3D" id="1.10.10.60">
    <property type="entry name" value="Homeodomain-like"/>
    <property type="match status" value="2"/>
</dbReference>
<proteinExistence type="predicted"/>
<feature type="compositionally biased region" description="Basic and acidic residues" evidence="12">
    <location>
        <begin position="1500"/>
        <end position="1510"/>
    </location>
</feature>
<keyword evidence="10" id="KW-0539">Nucleus</keyword>
<accession>A0A7I8VMP7</accession>
<dbReference type="GO" id="GO:0005524">
    <property type="term" value="F:ATP binding"/>
    <property type="evidence" value="ECO:0007669"/>
    <property type="project" value="UniProtKB-KW"/>
</dbReference>
<evidence type="ECO:0000256" key="4">
    <source>
        <dbReference type="ARBA" id="ARBA00022801"/>
    </source>
</evidence>
<keyword evidence="17" id="KW-1185">Reference proteome</keyword>
<evidence type="ECO:0000256" key="2">
    <source>
        <dbReference type="ARBA" id="ARBA00022737"/>
    </source>
</evidence>
<evidence type="ECO:0000256" key="6">
    <source>
        <dbReference type="ARBA" id="ARBA00022853"/>
    </source>
</evidence>
<protein>
    <submittedName>
        <fullName evidence="16">DgyrCDS5609</fullName>
    </submittedName>
</protein>
<dbReference type="InterPro" id="IPR016197">
    <property type="entry name" value="Chromo-like_dom_sf"/>
</dbReference>
<evidence type="ECO:0000256" key="11">
    <source>
        <dbReference type="SAM" id="Coils"/>
    </source>
</evidence>
<evidence type="ECO:0000256" key="9">
    <source>
        <dbReference type="ARBA" id="ARBA00023163"/>
    </source>
</evidence>
<feature type="region of interest" description="Disordered" evidence="12">
    <location>
        <begin position="1500"/>
        <end position="1521"/>
    </location>
</feature>
<dbReference type="Pfam" id="PF23078">
    <property type="entry name" value="HTH_CHD6-9"/>
    <property type="match status" value="1"/>
</dbReference>
<gene>
    <name evidence="16" type="ORF">DGYR_LOCUS5348</name>
</gene>
<comment type="caution">
    <text evidence="16">The sequence shown here is derived from an EMBL/GenBank/DDBJ whole genome shotgun (WGS) entry which is preliminary data.</text>
</comment>
<dbReference type="SUPFAM" id="SSF160481">
    <property type="entry name" value="BRK domain-like"/>
    <property type="match status" value="2"/>
</dbReference>
<dbReference type="PROSITE" id="PS51194">
    <property type="entry name" value="HELICASE_CTER"/>
    <property type="match status" value="1"/>
</dbReference>
<dbReference type="Gene3D" id="3.40.50.10810">
    <property type="entry name" value="Tandem AAA-ATPase domain"/>
    <property type="match status" value="1"/>
</dbReference>
<dbReference type="SMART" id="SM00490">
    <property type="entry name" value="HELICc"/>
    <property type="match status" value="1"/>
</dbReference>
<dbReference type="InterPro" id="IPR037259">
    <property type="entry name" value="BRK_sf"/>
</dbReference>
<dbReference type="FunFam" id="3.40.50.300:FF:000015">
    <property type="entry name" value="chromodomain-helicase-DNA-binding protein 9 isoform X1"/>
    <property type="match status" value="1"/>
</dbReference>
<dbReference type="SUPFAM" id="SSF52540">
    <property type="entry name" value="P-loop containing nucleoside triphosphate hydrolases"/>
    <property type="match status" value="2"/>
</dbReference>
<evidence type="ECO:0000256" key="12">
    <source>
        <dbReference type="SAM" id="MobiDB-lite"/>
    </source>
</evidence>
<dbReference type="InterPro" id="IPR001650">
    <property type="entry name" value="Helicase_C-like"/>
</dbReference>
<dbReference type="Gene3D" id="3.40.50.300">
    <property type="entry name" value="P-loop containing nucleotide triphosphate hydrolases"/>
    <property type="match status" value="1"/>
</dbReference>
<dbReference type="Pfam" id="PF00385">
    <property type="entry name" value="Chromo"/>
    <property type="match status" value="1"/>
</dbReference>
<evidence type="ECO:0000256" key="5">
    <source>
        <dbReference type="ARBA" id="ARBA00022840"/>
    </source>
</evidence>
<dbReference type="PANTHER" id="PTHR46850">
    <property type="entry name" value="CHROMODOMAIN-HELICASE-DNA-BINDING PROTEIN 9"/>
    <property type="match status" value="1"/>
</dbReference>
<evidence type="ECO:0000256" key="8">
    <source>
        <dbReference type="ARBA" id="ARBA00023125"/>
    </source>
</evidence>
<dbReference type="SUPFAM" id="SSF54160">
    <property type="entry name" value="Chromo domain-like"/>
    <property type="match status" value="2"/>
</dbReference>
<evidence type="ECO:0000259" key="15">
    <source>
        <dbReference type="PROSITE" id="PS51194"/>
    </source>
</evidence>
<feature type="domain" description="Helicase ATP-binding" evidence="14">
    <location>
        <begin position="359"/>
        <end position="534"/>
    </location>
</feature>
<keyword evidence="7" id="KW-0805">Transcription regulation</keyword>
<keyword evidence="8" id="KW-0238">DNA-binding</keyword>
<name>A0A7I8VMP7_9ANNE</name>
<reference evidence="16 17" key="1">
    <citation type="submission" date="2020-08" db="EMBL/GenBank/DDBJ databases">
        <authorList>
            <person name="Hejnol A."/>
        </authorList>
    </citation>
    <scope>NUCLEOTIDE SEQUENCE [LARGE SCALE GENOMIC DNA]</scope>
</reference>
<dbReference type="GO" id="GO:0003677">
    <property type="term" value="F:DNA binding"/>
    <property type="evidence" value="ECO:0007669"/>
    <property type="project" value="UniProtKB-KW"/>
</dbReference>
<feature type="compositionally biased region" description="Basic and acidic residues" evidence="12">
    <location>
        <begin position="989"/>
        <end position="1000"/>
    </location>
</feature>
<feature type="compositionally biased region" description="Acidic residues" evidence="12">
    <location>
        <begin position="113"/>
        <end position="131"/>
    </location>
</feature>
<dbReference type="Gene3D" id="3.40.5.120">
    <property type="match status" value="2"/>
</dbReference>
<dbReference type="InterPro" id="IPR038718">
    <property type="entry name" value="SNF2-like_sf"/>
</dbReference>
<dbReference type="InterPro" id="IPR051493">
    <property type="entry name" value="CHD"/>
</dbReference>
<dbReference type="InterPro" id="IPR000330">
    <property type="entry name" value="SNF2_N"/>
</dbReference>
<sequence length="1837" mass="211905">MATRGKGKEILLAKIIKLEHNYCSNKEEEEDVTDQDKTLKIMSSTHHKSKKYQRRSKVIAPVFKTKKRRKKQDSDSETEVAAVIGQPDIKYDDEHVEKRRSGRNKRRQKYTDELELDLSEENDEEEEEDDVNPTSVVENPADNDTPIVDKILGYRKKKRKILKKKFSSYEDNDRKDDEVDVDGDNCDQQTECETVEVEVEEYFAKYKNLSYLHCQWKSMEELEITDKRIGQKIRRFKMKQNYQALLQLDEDELFNPDYVEVDRVLDESLTKGDDGEDILHYLVKWRGLPYEESTWELIEDVDPAKIEDYKRLSELPPANDLMTLERPSSDEWAEIADSPKYKDGNELREYQVEGVNWLLYCYYNRQNCILADEMGLGKTVQSIAFVQEVVNYGIRGPFLIIVPLSTIGNWSREFESWTDLNAVVYHGTQVSRNIIQEHELFYKDPATGKRIPDAYKFNVMITTYEVILQDVELLAQFDWRVCVIDEAHRLKNKNCKLSEGLKHFGLEHKVLLTGTPLQNNVEELFALLNFLEPQRFFHVGTFLNDFGDLKTESQVSKLKALLKPMMLRRLKEDVEKTLAAKEETVIEVELTNIQKKYYRAILERNFSFLSKGSTSSSNVPNLMNTMMELRKCCNHPFLINGAEEQIVMDWKHLHCTSEAFQALVHASGKLVLIDKLLPKLKAGNHKVLIFSQMIRVLDILEDYLIHEKYLYERLDGRIRGNLRQEAIDRFSKPESDRFVFLLCTRAGGLGINLTAADTVIIFDSDWNPQNDLQAQARCHRIGQNKMVKVYRLVTRNSYEREMFDRASIKLGLDKAVLQSMKENVKDSNTLSKKEIEDLLKRGAYGAIMDDDSAADQFCEEDIDQILQRRTQVIQFDGGEKNSTFAKASFSASGNRSDIAIDDPNFWQKWAKKADLDVDGLNNKNELIIEQPRSRKQTTRYGNDEGAEDVSELETSDESELDDGAIEISFRGKRGRKAARAAATRRARRRAAEDDRAYSGDDSTRGYYRNECFKIEKYLLIYGWGRWKEVLEHCRFKRSLNSKDCERVSAAILNYSLNHYHGDDKIKVFIADLIQGRADQKGHSGLSAPVPRGRKGKKRIEAEEIDVSSLEDPVKVLVDEGYRKHLHRHANKVLLRVRLLFYIKQEVIGEEFSKVFQSFHSNDINIPQPCTDGDKPAFWWDEDADRSLIIGVFKHGYERFNQIRQDSCLCFLQRCGPPDSKALAAELKDDDDDEGEGDDGEDTEAINEQANSGEADENGFLPFPSASELNTRLRRLITSYQRDYKRVQEKLQKSAKKMEKRERLEAVIKEREKQKLDAKQKWSRREEADFYRVISSFGLEYNADGSYRWDSFKALARLEKKYDDTMSEYATAFLAMCRCICGRSVQPQDTEIFNQCSVEPISEERASRTLMRVELLHKIREEVLMNPNLDERLQLCMGSNELPSWYEPGTHDKDLLRGAAKHGLARTENNIVYDEELGFFKLIKNILNERQETIARMMKAENDKEDNKNSEDDSVALDPMQNNNELWPKDRTILNRLLDVCECVTTGEWPTTRKVGPYMQYNPSDSRCSSPSSSNADELAFYSKVNSSDLCVQMAEDDSLKLTIKRPANKSVRIEEVALSDSDVPEVNGSSPSLRARKRTFAETNDYQRLFVDPDTHVSVVNDEDGTRLEGEDAPRQFELEDWLIEHPNYSVAQVNEPASKKSRKPRFDPVKANAESLTGQENVAVINRETGRRITGSKAPILRQLTSWLEQNPAFDVDPKWRSILSLPQWKLPKHLDKRMAERSNESVNGSGVNRLYNIPGYPLGLNNLFNPVGVVQYTSVVTDRTKTDRTIRKSKS</sequence>
<keyword evidence="9" id="KW-0804">Transcription</keyword>
<dbReference type="CDD" id="cd18793">
    <property type="entry name" value="SF2_C_SNF"/>
    <property type="match status" value="1"/>
</dbReference>
<keyword evidence="6" id="KW-0156">Chromatin regulator</keyword>
<evidence type="ECO:0000256" key="10">
    <source>
        <dbReference type="ARBA" id="ARBA00023242"/>
    </source>
</evidence>